<keyword evidence="4 8" id="KW-0285">Flavoprotein</keyword>
<dbReference type="EMBL" id="CP012752">
    <property type="protein sequence ID" value="ALG06091.1"/>
    <property type="molecule type" value="Genomic_DNA"/>
</dbReference>
<dbReference type="AlphaFoldDB" id="A0A0N9HT75"/>
<evidence type="ECO:0000259" key="11">
    <source>
        <dbReference type="PROSITE" id="PS51645"/>
    </source>
</evidence>
<dbReference type="InterPro" id="IPR018394">
    <property type="entry name" value="DNA_photolyase_1_CS_C"/>
</dbReference>
<dbReference type="SUPFAM" id="SSF48173">
    <property type="entry name" value="Cryptochrome/photolyase FAD-binding domain"/>
    <property type="match status" value="1"/>
</dbReference>
<sequence length="438" mass="49840">MTSVVWFRRDLRTRDLPTLLSADKDALALFVLDKRLTEPSGAARLAFLYRCLRDLDEQLDGRLLVVSGDPVELVPRIAKQIDATSVHVSADYAPYGRERDDKVEAALGDIDFVRSGSPYAVAPGRVTKPDGTPYKVFTPFSRAWADHGWRKPADTDASTVDWIEPPRTSRIPKDPAGVPELPGAGEAAALAAWEKFRDERVDGYSENRNRPDRPGTSWMSPYLRWGCVHPRTLLGDLTPGPYRNELAWREFYADVLWHKPDSARQNLDRRFDKIELDDDREAFDAWCQGMTGFPIVDAGMRQLLELGWMHNRVRMVVASFLVKDLHLPWWWGARHFMKHLVDGDLASNQHNWQWAAGSGTDAAPYFRVFNPTTQGEKFDPNGDYVRRFVPELRGVTGKRVHKPWEIDGIDYPKPIVDHAHEREVALARYNSIKSQPGS</sequence>
<dbReference type="Pfam" id="PF03441">
    <property type="entry name" value="FAD_binding_7"/>
    <property type="match status" value="1"/>
</dbReference>
<dbReference type="KEGG" id="kphy:AOZ06_03405"/>
<evidence type="ECO:0000256" key="8">
    <source>
        <dbReference type="PIRSR" id="PIRSR602081-1"/>
    </source>
</evidence>
<dbReference type="Gene3D" id="1.25.40.80">
    <property type="match status" value="1"/>
</dbReference>
<evidence type="ECO:0000256" key="7">
    <source>
        <dbReference type="ARBA" id="ARBA00033999"/>
    </source>
</evidence>
<dbReference type="PRINTS" id="PR00147">
    <property type="entry name" value="DNAPHOTLYASE"/>
</dbReference>
<dbReference type="InterPro" id="IPR005101">
    <property type="entry name" value="Cryptochr/Photolyase_FAD-bd"/>
</dbReference>
<feature type="domain" description="Photolyase/cryptochrome alpha/beta" evidence="11">
    <location>
        <begin position="1"/>
        <end position="120"/>
    </location>
</feature>
<dbReference type="FunFam" id="1.10.579.10:FF:000003">
    <property type="entry name" value="Deoxyribodipyrimidine photo-lyase"/>
    <property type="match status" value="1"/>
</dbReference>
<organism evidence="12 13">
    <name type="scientific">Kibdelosporangium phytohabitans</name>
    <dbReference type="NCBI Taxonomy" id="860235"/>
    <lineage>
        <taxon>Bacteria</taxon>
        <taxon>Bacillati</taxon>
        <taxon>Actinomycetota</taxon>
        <taxon>Actinomycetes</taxon>
        <taxon>Pseudonocardiales</taxon>
        <taxon>Pseudonocardiaceae</taxon>
        <taxon>Kibdelosporangium</taxon>
    </lineage>
</organism>
<dbReference type="InterPro" id="IPR014729">
    <property type="entry name" value="Rossmann-like_a/b/a_fold"/>
</dbReference>
<dbReference type="SUPFAM" id="SSF52425">
    <property type="entry name" value="Cryptochrome/photolyase, N-terminal domain"/>
    <property type="match status" value="1"/>
</dbReference>
<comment type="cofactor">
    <cofactor evidence="1">
        <name>(6R)-5,10-methylene-5,6,7,8-tetrahydrofolate</name>
        <dbReference type="ChEBI" id="CHEBI:15636"/>
    </cofactor>
</comment>
<dbReference type="OrthoDB" id="9772484at2"/>
<dbReference type="PANTHER" id="PTHR11455">
    <property type="entry name" value="CRYPTOCHROME"/>
    <property type="match status" value="1"/>
</dbReference>
<dbReference type="PROSITE" id="PS51645">
    <property type="entry name" value="PHR_CRY_ALPHA_BETA"/>
    <property type="match status" value="1"/>
</dbReference>
<dbReference type="PROSITE" id="PS00394">
    <property type="entry name" value="DNA_PHOTOLYASES_1_1"/>
    <property type="match status" value="1"/>
</dbReference>
<dbReference type="InterPro" id="IPR006050">
    <property type="entry name" value="DNA_photolyase_N"/>
</dbReference>
<dbReference type="GO" id="GO:0003904">
    <property type="term" value="F:deoxyribodipyrimidine photo-lyase activity"/>
    <property type="evidence" value="ECO:0007669"/>
    <property type="project" value="UniProtKB-EC"/>
</dbReference>
<evidence type="ECO:0000256" key="3">
    <source>
        <dbReference type="ARBA" id="ARBA00014046"/>
    </source>
</evidence>
<comment type="cofactor">
    <cofactor evidence="8">
        <name>FAD</name>
        <dbReference type="ChEBI" id="CHEBI:57692"/>
    </cofactor>
    <text evidence="8">Binds 1 FAD per subunit.</text>
</comment>
<comment type="catalytic activity">
    <reaction evidence="7">
        <text>cyclobutadipyrimidine (in DNA) = 2 pyrimidine residues (in DNA).</text>
        <dbReference type="EC" id="4.1.99.3"/>
    </reaction>
</comment>
<dbReference type="STRING" id="860235.AOZ06_03405"/>
<dbReference type="Proteomes" id="UP000063699">
    <property type="component" value="Chromosome"/>
</dbReference>
<dbReference type="PANTHER" id="PTHR11455:SF9">
    <property type="entry name" value="CRYPTOCHROME CIRCADIAN CLOCK 5 ISOFORM X1"/>
    <property type="match status" value="1"/>
</dbReference>
<name>A0A0N9HT75_9PSEU</name>
<evidence type="ECO:0000256" key="4">
    <source>
        <dbReference type="ARBA" id="ARBA00022630"/>
    </source>
</evidence>
<reference evidence="12 13" key="1">
    <citation type="submission" date="2015-07" db="EMBL/GenBank/DDBJ databases">
        <title>Genome sequencing of Kibdelosporangium phytohabitans.</title>
        <authorList>
            <person name="Qin S."/>
            <person name="Xing K."/>
        </authorList>
    </citation>
    <scope>NUCLEOTIDE SEQUENCE [LARGE SCALE GENOMIC DNA]</scope>
    <source>
        <strain evidence="12 13">KLBMP1111</strain>
    </source>
</reference>
<evidence type="ECO:0000256" key="6">
    <source>
        <dbReference type="ARBA" id="ARBA00022991"/>
    </source>
</evidence>
<evidence type="ECO:0000256" key="9">
    <source>
        <dbReference type="RuleBase" id="RU004182"/>
    </source>
</evidence>
<feature type="binding site" evidence="8">
    <location>
        <position position="204"/>
    </location>
    <ligand>
        <name>FAD</name>
        <dbReference type="ChEBI" id="CHEBI:57692"/>
    </ligand>
</feature>
<dbReference type="InterPro" id="IPR036134">
    <property type="entry name" value="Crypto/Photolyase_FAD-like_sf"/>
</dbReference>
<accession>A0A0N9HT75</accession>
<dbReference type="Pfam" id="PF00875">
    <property type="entry name" value="DNA_photolyase"/>
    <property type="match status" value="1"/>
</dbReference>
<gene>
    <name evidence="12" type="ORF">AOZ06_03405</name>
</gene>
<proteinExistence type="inferred from homology"/>
<evidence type="ECO:0000313" key="12">
    <source>
        <dbReference type="EMBL" id="ALG06091.1"/>
    </source>
</evidence>
<evidence type="ECO:0000313" key="13">
    <source>
        <dbReference type="Proteomes" id="UP000063699"/>
    </source>
</evidence>
<dbReference type="GO" id="GO:0009416">
    <property type="term" value="P:response to light stimulus"/>
    <property type="evidence" value="ECO:0007669"/>
    <property type="project" value="TreeGrafter"/>
</dbReference>
<dbReference type="GO" id="GO:0003677">
    <property type="term" value="F:DNA binding"/>
    <property type="evidence" value="ECO:0007669"/>
    <property type="project" value="TreeGrafter"/>
</dbReference>
<evidence type="ECO:0000256" key="10">
    <source>
        <dbReference type="SAM" id="MobiDB-lite"/>
    </source>
</evidence>
<feature type="region of interest" description="Disordered" evidence="10">
    <location>
        <begin position="155"/>
        <end position="179"/>
    </location>
</feature>
<dbReference type="Gene3D" id="3.40.50.620">
    <property type="entry name" value="HUPs"/>
    <property type="match status" value="1"/>
</dbReference>
<keyword evidence="6 9" id="KW-0157">Chromophore</keyword>
<keyword evidence="13" id="KW-1185">Reference proteome</keyword>
<evidence type="ECO:0000256" key="2">
    <source>
        <dbReference type="ARBA" id="ARBA00013149"/>
    </source>
</evidence>
<dbReference type="InterPro" id="IPR036155">
    <property type="entry name" value="Crypto/Photolyase_N_sf"/>
</dbReference>
<dbReference type="EC" id="4.1.99.3" evidence="2"/>
<dbReference type="InterPro" id="IPR002081">
    <property type="entry name" value="Cryptochrome/DNA_photolyase_1"/>
</dbReference>
<evidence type="ECO:0000256" key="1">
    <source>
        <dbReference type="ARBA" id="ARBA00001932"/>
    </source>
</evidence>
<dbReference type="GO" id="GO:0000719">
    <property type="term" value="P:photoreactive repair"/>
    <property type="evidence" value="ECO:0007669"/>
    <property type="project" value="UniProtKB-ARBA"/>
</dbReference>
<protein>
    <recommendedName>
        <fullName evidence="3">Deoxyribodipyrimidine photo-lyase</fullName>
        <ecNumber evidence="2">4.1.99.3</ecNumber>
    </recommendedName>
</protein>
<feature type="binding site" evidence="8">
    <location>
        <begin position="216"/>
        <end position="220"/>
    </location>
    <ligand>
        <name>FAD</name>
        <dbReference type="ChEBI" id="CHEBI:57692"/>
    </ligand>
</feature>
<keyword evidence="12" id="KW-0456">Lyase</keyword>
<feature type="binding site" evidence="8">
    <location>
        <begin position="342"/>
        <end position="344"/>
    </location>
    <ligand>
        <name>FAD</name>
        <dbReference type="ChEBI" id="CHEBI:57692"/>
    </ligand>
</feature>
<dbReference type="GO" id="GO:0071949">
    <property type="term" value="F:FAD binding"/>
    <property type="evidence" value="ECO:0007669"/>
    <property type="project" value="TreeGrafter"/>
</dbReference>
<comment type="similarity">
    <text evidence="9">Belongs to the DNA photolyase family.</text>
</comment>
<dbReference type="RefSeq" id="WP_054288067.1">
    <property type="nucleotide sequence ID" value="NZ_CP012752.1"/>
</dbReference>
<feature type="binding site" evidence="8">
    <location>
        <begin position="245"/>
        <end position="252"/>
    </location>
    <ligand>
        <name>FAD</name>
        <dbReference type="ChEBI" id="CHEBI:57692"/>
    </ligand>
</feature>
<keyword evidence="5 8" id="KW-0274">FAD</keyword>
<feature type="binding site" evidence="8">
    <location>
        <position position="242"/>
    </location>
    <ligand>
        <name>FAD</name>
        <dbReference type="ChEBI" id="CHEBI:57692"/>
    </ligand>
</feature>
<dbReference type="Gene3D" id="1.10.579.10">
    <property type="entry name" value="DNA Cyclobutane Dipyrimidine Photolyase, subunit A, domain 3"/>
    <property type="match status" value="1"/>
</dbReference>
<evidence type="ECO:0000256" key="5">
    <source>
        <dbReference type="ARBA" id="ARBA00022827"/>
    </source>
</evidence>